<protein>
    <submittedName>
        <fullName evidence="2">Uncharacterized protein</fullName>
    </submittedName>
</protein>
<name>A0A7M7Q2X2_NASVI</name>
<dbReference type="EnsemblMetazoa" id="XM_031923939">
    <property type="protein sequence ID" value="XP_031779799"/>
    <property type="gene ID" value="LOC116416246"/>
</dbReference>
<accession>A0A7M7Q2X2</accession>
<evidence type="ECO:0000256" key="1">
    <source>
        <dbReference type="SAM" id="MobiDB-lite"/>
    </source>
</evidence>
<organism evidence="2 3">
    <name type="scientific">Nasonia vitripennis</name>
    <name type="common">Parasitic wasp</name>
    <dbReference type="NCBI Taxonomy" id="7425"/>
    <lineage>
        <taxon>Eukaryota</taxon>
        <taxon>Metazoa</taxon>
        <taxon>Ecdysozoa</taxon>
        <taxon>Arthropoda</taxon>
        <taxon>Hexapoda</taxon>
        <taxon>Insecta</taxon>
        <taxon>Pterygota</taxon>
        <taxon>Neoptera</taxon>
        <taxon>Endopterygota</taxon>
        <taxon>Hymenoptera</taxon>
        <taxon>Apocrita</taxon>
        <taxon>Proctotrupomorpha</taxon>
        <taxon>Chalcidoidea</taxon>
        <taxon>Pteromalidae</taxon>
        <taxon>Pteromalinae</taxon>
        <taxon>Nasonia</taxon>
    </lineage>
</organism>
<reference evidence="2" key="1">
    <citation type="submission" date="2021-01" db="UniProtKB">
        <authorList>
            <consortium name="EnsemblMetazoa"/>
        </authorList>
    </citation>
    <scope>IDENTIFICATION</scope>
</reference>
<feature type="region of interest" description="Disordered" evidence="1">
    <location>
        <begin position="77"/>
        <end position="111"/>
    </location>
</feature>
<keyword evidence="3" id="KW-1185">Reference proteome</keyword>
<proteinExistence type="predicted"/>
<dbReference type="RefSeq" id="XP_031779799.1">
    <property type="nucleotide sequence ID" value="XM_031923939.1"/>
</dbReference>
<sequence length="111" mass="12922">MFIHIYFVILLKDQELDDCISNKLHVFHSSFNDNLSEKNSQSFSIDAYATMNKAVDKEIIKNPDKKVGQDSFKEVNDNSIKRKNQSLTPLPQSPKRLKPCTKKDKEQPKYF</sequence>
<dbReference type="AlphaFoldDB" id="A0A7M7Q2X2"/>
<dbReference type="GeneID" id="116416246"/>
<dbReference type="Proteomes" id="UP000002358">
    <property type="component" value="Unassembled WGS sequence"/>
</dbReference>
<evidence type="ECO:0000313" key="2">
    <source>
        <dbReference type="EnsemblMetazoa" id="XP_031779799"/>
    </source>
</evidence>
<evidence type="ECO:0000313" key="3">
    <source>
        <dbReference type="Proteomes" id="UP000002358"/>
    </source>
</evidence>
<feature type="compositionally biased region" description="Basic and acidic residues" evidence="1">
    <location>
        <begin position="101"/>
        <end position="111"/>
    </location>
</feature>